<dbReference type="OrthoDB" id="3831424at2"/>
<dbReference type="AlphaFoldDB" id="A0A5P0YVT0"/>
<proteinExistence type="predicted"/>
<organism evidence="3 4">
    <name type="scientific">Streptomyces alkaliterrae</name>
    <dbReference type="NCBI Taxonomy" id="2213162"/>
    <lineage>
        <taxon>Bacteria</taxon>
        <taxon>Bacillati</taxon>
        <taxon>Actinomycetota</taxon>
        <taxon>Actinomycetes</taxon>
        <taxon>Kitasatosporales</taxon>
        <taxon>Streptomycetaceae</taxon>
        <taxon>Streptomyces</taxon>
    </lineage>
</organism>
<sequence>MIARRLRQHREARNLSQRALAELVGYPQSYISRAENQLQRIGDGLAEALDSSSPAPAT</sequence>
<dbReference type="SMART" id="SM00530">
    <property type="entry name" value="HTH_XRE"/>
    <property type="match status" value="1"/>
</dbReference>
<dbReference type="Gene3D" id="1.10.260.40">
    <property type="entry name" value="lambda repressor-like DNA-binding domains"/>
    <property type="match status" value="1"/>
</dbReference>
<evidence type="ECO:0000313" key="2">
    <source>
        <dbReference type="EMBL" id="MBB1261452.1"/>
    </source>
</evidence>
<evidence type="ECO:0000313" key="3">
    <source>
        <dbReference type="EMBL" id="MQS03582.1"/>
    </source>
</evidence>
<dbReference type="InterPro" id="IPR010982">
    <property type="entry name" value="Lambda_DNA-bd_dom_sf"/>
</dbReference>
<dbReference type="InterPro" id="IPR001387">
    <property type="entry name" value="Cro/C1-type_HTH"/>
</dbReference>
<feature type="domain" description="HTH cro/C1-type" evidence="1">
    <location>
        <begin position="6"/>
        <end position="36"/>
    </location>
</feature>
<accession>A0A5P0YVT0</accession>
<dbReference type="GO" id="GO:0003677">
    <property type="term" value="F:DNA binding"/>
    <property type="evidence" value="ECO:0007669"/>
    <property type="project" value="InterPro"/>
</dbReference>
<reference evidence="3 4" key="1">
    <citation type="submission" date="2019-10" db="EMBL/GenBank/DDBJ databases">
        <title>Streptomyces sp. nov., a novel actinobacterium isolated from alkaline environment.</title>
        <authorList>
            <person name="Golinska P."/>
        </authorList>
    </citation>
    <scope>NUCLEOTIDE SEQUENCE [LARGE SCALE GENOMIC DNA]</scope>
    <source>
        <strain evidence="3 4">OF1</strain>
    </source>
</reference>
<dbReference type="PROSITE" id="PS50943">
    <property type="entry name" value="HTH_CROC1"/>
    <property type="match status" value="1"/>
</dbReference>
<gene>
    <name evidence="3" type="ORF">FNX44_017230</name>
    <name evidence="2" type="ORF">H3147_21955</name>
</gene>
<evidence type="ECO:0000313" key="5">
    <source>
        <dbReference type="Proteomes" id="UP000517765"/>
    </source>
</evidence>
<dbReference type="Pfam" id="PF13560">
    <property type="entry name" value="HTH_31"/>
    <property type="match status" value="1"/>
</dbReference>
<keyword evidence="4" id="KW-1185">Reference proteome</keyword>
<reference evidence="5" key="2">
    <citation type="submission" date="2020-05" db="EMBL/GenBank/DDBJ databases">
        <title>Classification of alakaliphilic streptomycetes isolated from an alkaline soil next to Lonar Crater, India and a proposal for the recognition of Streptomyces alkaliterrae sp. nov.</title>
        <authorList>
            <person name="Golinska P."/>
        </authorList>
    </citation>
    <scope>NUCLEOTIDE SEQUENCE [LARGE SCALE GENOMIC DNA]</scope>
    <source>
        <strain evidence="5">OF8</strain>
    </source>
</reference>
<dbReference type="CDD" id="cd00093">
    <property type="entry name" value="HTH_XRE"/>
    <property type="match status" value="1"/>
</dbReference>
<dbReference type="Proteomes" id="UP000320857">
    <property type="component" value="Unassembled WGS sequence"/>
</dbReference>
<name>A0A5P0YVT0_9ACTN</name>
<reference evidence="2" key="3">
    <citation type="journal article" name="Syst. Appl. Microbiol.">
        <title>Streptomyces alkaliterrae sp. nov., isolated from an alkaline soil, and emended descriptions of Streptomyces alkaliphilus, Streptomyces calidiresistens and Streptomyces durbertensis.</title>
        <authorList>
            <person name="Swiecimska M."/>
            <person name="Golinska P."/>
            <person name="Nouioui I."/>
            <person name="Wypij M."/>
            <person name="Rai M."/>
            <person name="Sangal V."/>
            <person name="Goodfellow M."/>
        </authorList>
    </citation>
    <scope>NUCLEOTIDE SEQUENCE</scope>
    <source>
        <strain evidence="2">OF8</strain>
    </source>
</reference>
<comment type="caution">
    <text evidence="3">The sequence shown here is derived from an EMBL/GenBank/DDBJ whole genome shotgun (WGS) entry which is preliminary data.</text>
</comment>
<dbReference type="EMBL" id="VJYK02000182">
    <property type="protein sequence ID" value="MQS03582.1"/>
    <property type="molecule type" value="Genomic_DNA"/>
</dbReference>
<protein>
    <submittedName>
        <fullName evidence="3">Helix-turn-helix domain-containing protein</fullName>
    </submittedName>
    <submittedName>
        <fullName evidence="2">Helix-turn-helix transcriptional regulator</fullName>
    </submittedName>
</protein>
<evidence type="ECO:0000313" key="4">
    <source>
        <dbReference type="Proteomes" id="UP000320857"/>
    </source>
</evidence>
<evidence type="ECO:0000259" key="1">
    <source>
        <dbReference type="PROSITE" id="PS50943"/>
    </source>
</evidence>
<dbReference type="EMBL" id="JABJXA010000174">
    <property type="protein sequence ID" value="MBB1261452.1"/>
    <property type="molecule type" value="Genomic_DNA"/>
</dbReference>
<dbReference type="Proteomes" id="UP000517765">
    <property type="component" value="Unassembled WGS sequence"/>
</dbReference>
<dbReference type="SUPFAM" id="SSF47413">
    <property type="entry name" value="lambda repressor-like DNA-binding domains"/>
    <property type="match status" value="1"/>
</dbReference>